<dbReference type="CDD" id="cd05013">
    <property type="entry name" value="SIS_RpiR"/>
    <property type="match status" value="1"/>
</dbReference>
<dbReference type="Pfam" id="PF01380">
    <property type="entry name" value="SIS"/>
    <property type="match status" value="1"/>
</dbReference>
<dbReference type="EMBL" id="MDER01000068">
    <property type="protein sequence ID" value="ODP27077.1"/>
    <property type="molecule type" value="Genomic_DNA"/>
</dbReference>
<organism evidence="6 7">
    <name type="scientific">Paenibacillus nuruki</name>
    <dbReference type="NCBI Taxonomy" id="1886670"/>
    <lineage>
        <taxon>Bacteria</taxon>
        <taxon>Bacillati</taxon>
        <taxon>Bacillota</taxon>
        <taxon>Bacilli</taxon>
        <taxon>Bacillales</taxon>
        <taxon>Paenibacillaceae</taxon>
        <taxon>Paenibacillus</taxon>
    </lineage>
</organism>
<dbReference type="Gene3D" id="3.40.50.10490">
    <property type="entry name" value="Glucose-6-phosphate isomerase like protein, domain 1"/>
    <property type="match status" value="1"/>
</dbReference>
<dbReference type="InterPro" id="IPR046348">
    <property type="entry name" value="SIS_dom_sf"/>
</dbReference>
<comment type="caution">
    <text evidence="6">The sequence shown here is derived from an EMBL/GenBank/DDBJ whole genome shotgun (WGS) entry which is preliminary data.</text>
</comment>
<dbReference type="PANTHER" id="PTHR30514">
    <property type="entry name" value="GLUCOKINASE"/>
    <property type="match status" value="1"/>
</dbReference>
<dbReference type="Proteomes" id="UP000094578">
    <property type="component" value="Unassembled WGS sequence"/>
</dbReference>
<evidence type="ECO:0000259" key="5">
    <source>
        <dbReference type="PROSITE" id="PS51464"/>
    </source>
</evidence>
<keyword evidence="7" id="KW-1185">Reference proteome</keyword>
<sequence>MALNVLDELQLRYQQLSTKEKEIADYIMLHKNSIHNINIRDLSQRTQASMSTITRFCRKAGFSNFIDFKLSLNREVDIPRDELNFFAQTRHLYNEIIMATADMIKPQMIEEVVQQIKQARRIYVYGLGSSGLSALEFKYRLMRMNILIDAVTDSHMMMMNAALMDEQDLVIGLSNSGHTTEVNSALRIAKANQAQIVGITNFDHTPFTETTDLCLFTPGLQRMGDIPFINSQLAIIYVLDMISMLLLQNEELLSARQRTLHALYKQDPS</sequence>
<evidence type="ECO:0000256" key="3">
    <source>
        <dbReference type="ARBA" id="ARBA00023163"/>
    </source>
</evidence>
<evidence type="ECO:0000313" key="6">
    <source>
        <dbReference type="EMBL" id="ODP27077.1"/>
    </source>
</evidence>
<dbReference type="InterPro" id="IPR001347">
    <property type="entry name" value="SIS_dom"/>
</dbReference>
<accession>A0A1E3KZW0</accession>
<dbReference type="RefSeq" id="WP_069328913.1">
    <property type="nucleotide sequence ID" value="NZ_MDER01000068.1"/>
</dbReference>
<dbReference type="GO" id="GO:1901135">
    <property type="term" value="P:carbohydrate derivative metabolic process"/>
    <property type="evidence" value="ECO:0007669"/>
    <property type="project" value="InterPro"/>
</dbReference>
<gene>
    <name evidence="6" type="ORF">PTI45_03552</name>
</gene>
<dbReference type="PANTHER" id="PTHR30514:SF21">
    <property type="entry name" value="RPIR-FAMILY TRANSCRIPTIONAL REGULATOR"/>
    <property type="match status" value="1"/>
</dbReference>
<dbReference type="GO" id="GO:0097367">
    <property type="term" value="F:carbohydrate derivative binding"/>
    <property type="evidence" value="ECO:0007669"/>
    <property type="project" value="InterPro"/>
</dbReference>
<keyword evidence="1" id="KW-0805">Transcription regulation</keyword>
<evidence type="ECO:0000259" key="4">
    <source>
        <dbReference type="PROSITE" id="PS51071"/>
    </source>
</evidence>
<dbReference type="SUPFAM" id="SSF53697">
    <property type="entry name" value="SIS domain"/>
    <property type="match status" value="1"/>
</dbReference>
<keyword evidence="2" id="KW-0238">DNA-binding</keyword>
<protein>
    <submittedName>
        <fullName evidence="6">HTH-type transcriptional regulator HexR</fullName>
    </submittedName>
</protein>
<dbReference type="AlphaFoldDB" id="A0A1E3KZW0"/>
<dbReference type="InterPro" id="IPR035472">
    <property type="entry name" value="RpiR-like_SIS"/>
</dbReference>
<name>A0A1E3KZW0_9BACL</name>
<dbReference type="GO" id="GO:0003677">
    <property type="term" value="F:DNA binding"/>
    <property type="evidence" value="ECO:0007669"/>
    <property type="project" value="UniProtKB-KW"/>
</dbReference>
<dbReference type="InterPro" id="IPR009057">
    <property type="entry name" value="Homeodomain-like_sf"/>
</dbReference>
<keyword evidence="3" id="KW-0804">Transcription</keyword>
<dbReference type="InterPro" id="IPR047640">
    <property type="entry name" value="RpiR-like"/>
</dbReference>
<dbReference type="PROSITE" id="PS51071">
    <property type="entry name" value="HTH_RPIR"/>
    <property type="match status" value="1"/>
</dbReference>
<feature type="domain" description="SIS" evidence="5">
    <location>
        <begin position="112"/>
        <end position="252"/>
    </location>
</feature>
<dbReference type="STRING" id="1886670.PTI45_03552"/>
<evidence type="ECO:0000256" key="2">
    <source>
        <dbReference type="ARBA" id="ARBA00023125"/>
    </source>
</evidence>
<dbReference type="InterPro" id="IPR036388">
    <property type="entry name" value="WH-like_DNA-bd_sf"/>
</dbReference>
<dbReference type="Gene3D" id="1.10.10.10">
    <property type="entry name" value="Winged helix-like DNA-binding domain superfamily/Winged helix DNA-binding domain"/>
    <property type="match status" value="1"/>
</dbReference>
<feature type="domain" description="HTH rpiR-type" evidence="4">
    <location>
        <begin position="3"/>
        <end position="79"/>
    </location>
</feature>
<dbReference type="PROSITE" id="PS51464">
    <property type="entry name" value="SIS"/>
    <property type="match status" value="1"/>
</dbReference>
<evidence type="ECO:0000256" key="1">
    <source>
        <dbReference type="ARBA" id="ARBA00023015"/>
    </source>
</evidence>
<dbReference type="SUPFAM" id="SSF46689">
    <property type="entry name" value="Homeodomain-like"/>
    <property type="match status" value="1"/>
</dbReference>
<evidence type="ECO:0000313" key="7">
    <source>
        <dbReference type="Proteomes" id="UP000094578"/>
    </source>
</evidence>
<dbReference type="InterPro" id="IPR000281">
    <property type="entry name" value="HTH_RpiR"/>
</dbReference>
<reference evidence="6 7" key="1">
    <citation type="submission" date="2016-08" db="EMBL/GenBank/DDBJ databases">
        <title>Genome sequencing of Paenibacillus sp. TI45-13ar, isolated from Korean traditional nuruk.</title>
        <authorList>
            <person name="Kim S.-J."/>
        </authorList>
    </citation>
    <scope>NUCLEOTIDE SEQUENCE [LARGE SCALE GENOMIC DNA]</scope>
    <source>
        <strain evidence="6 7">TI45-13ar</strain>
    </source>
</reference>
<dbReference type="GO" id="GO:0003700">
    <property type="term" value="F:DNA-binding transcription factor activity"/>
    <property type="evidence" value="ECO:0007669"/>
    <property type="project" value="InterPro"/>
</dbReference>
<proteinExistence type="predicted"/>
<dbReference type="Pfam" id="PF01418">
    <property type="entry name" value="HTH_6"/>
    <property type="match status" value="1"/>
</dbReference>